<name>A0A2T9YW95_9FUNG</name>
<comment type="caution">
    <text evidence="1">The sequence shown here is derived from an EMBL/GenBank/DDBJ whole genome shotgun (WGS) entry which is preliminary data.</text>
</comment>
<keyword evidence="2" id="KW-1185">Reference proteome</keyword>
<accession>A0A2T9YW95</accession>
<evidence type="ECO:0000313" key="2">
    <source>
        <dbReference type="Proteomes" id="UP000245383"/>
    </source>
</evidence>
<protein>
    <submittedName>
        <fullName evidence="1">Uncharacterized protein</fullName>
    </submittedName>
</protein>
<evidence type="ECO:0000313" key="1">
    <source>
        <dbReference type="EMBL" id="PVU96598.1"/>
    </source>
</evidence>
<dbReference type="AlphaFoldDB" id="A0A2T9YW95"/>
<sequence>MKTDSIYFLASISVAYATEVPFKISNRSNMSKESTNKKTEYLPIYDNFKQNTEAIKNNKFNSSLYDTISDEYDVGYQNITSDEYDTDYQNTTSTDFNTNHQNITSAETNNDIKNIISAICNTDRIFIIK</sequence>
<dbReference type="Proteomes" id="UP000245383">
    <property type="component" value="Unassembled WGS sequence"/>
</dbReference>
<gene>
    <name evidence="1" type="ORF">BB561_001093</name>
</gene>
<reference evidence="1 2" key="1">
    <citation type="journal article" date="2018" name="MBio">
        <title>Comparative Genomics Reveals the Core Gene Toolbox for the Fungus-Insect Symbiosis.</title>
        <authorList>
            <person name="Wang Y."/>
            <person name="Stata M."/>
            <person name="Wang W."/>
            <person name="Stajich J.E."/>
            <person name="White M.M."/>
            <person name="Moncalvo J.M."/>
        </authorList>
    </citation>
    <scope>NUCLEOTIDE SEQUENCE [LARGE SCALE GENOMIC DNA]</scope>
    <source>
        <strain evidence="1 2">SWE-8-4</strain>
    </source>
</reference>
<proteinExistence type="predicted"/>
<dbReference type="EMBL" id="MBFR01000028">
    <property type="protein sequence ID" value="PVU96598.1"/>
    <property type="molecule type" value="Genomic_DNA"/>
</dbReference>
<organism evidence="1 2">
    <name type="scientific">Smittium simulii</name>
    <dbReference type="NCBI Taxonomy" id="133385"/>
    <lineage>
        <taxon>Eukaryota</taxon>
        <taxon>Fungi</taxon>
        <taxon>Fungi incertae sedis</taxon>
        <taxon>Zoopagomycota</taxon>
        <taxon>Kickxellomycotina</taxon>
        <taxon>Harpellomycetes</taxon>
        <taxon>Harpellales</taxon>
        <taxon>Legeriomycetaceae</taxon>
        <taxon>Smittium</taxon>
    </lineage>
</organism>